<dbReference type="PROSITE" id="PS51910">
    <property type="entry name" value="GH18_2"/>
    <property type="match status" value="1"/>
</dbReference>
<protein>
    <submittedName>
        <fullName evidence="3">Acidic mammalian chitinase-like</fullName>
    </submittedName>
</protein>
<keyword evidence="1" id="KW-0732">Signal</keyword>
<dbReference type="GO" id="GO:0005576">
    <property type="term" value="C:extracellular region"/>
    <property type="evidence" value="ECO:0007669"/>
    <property type="project" value="TreeGrafter"/>
</dbReference>
<dbReference type="InterPro" id="IPR017853">
    <property type="entry name" value="GH"/>
</dbReference>
<dbReference type="GO" id="GO:0006032">
    <property type="term" value="P:chitin catabolic process"/>
    <property type="evidence" value="ECO:0007669"/>
    <property type="project" value="TreeGrafter"/>
</dbReference>
<dbReference type="InterPro" id="IPR001223">
    <property type="entry name" value="Glyco_hydro18_cat"/>
</dbReference>
<dbReference type="RefSeq" id="XP_019713227.1">
    <property type="nucleotide sequence ID" value="XM_019857668.1"/>
</dbReference>
<dbReference type="Gene3D" id="3.20.20.80">
    <property type="entry name" value="Glycosidases"/>
    <property type="match status" value="1"/>
</dbReference>
<evidence type="ECO:0000313" key="4">
    <source>
        <dbReference type="Proteomes" id="UP000264820"/>
    </source>
</evidence>
<feature type="chain" id="PRO_5044598525" evidence="1">
    <location>
        <begin position="20"/>
        <end position="321"/>
    </location>
</feature>
<dbReference type="GO" id="GO:0005975">
    <property type="term" value="P:carbohydrate metabolic process"/>
    <property type="evidence" value="ECO:0007669"/>
    <property type="project" value="InterPro"/>
</dbReference>
<accession>A0A3Q3DA44</accession>
<feature type="domain" description="GH18" evidence="2">
    <location>
        <begin position="23"/>
        <end position="321"/>
    </location>
</feature>
<organism evidence="3 4">
    <name type="scientific">Hippocampus comes</name>
    <name type="common">Tiger tail seahorse</name>
    <dbReference type="NCBI Taxonomy" id="109280"/>
    <lineage>
        <taxon>Eukaryota</taxon>
        <taxon>Metazoa</taxon>
        <taxon>Chordata</taxon>
        <taxon>Craniata</taxon>
        <taxon>Vertebrata</taxon>
        <taxon>Euteleostomi</taxon>
        <taxon>Actinopterygii</taxon>
        <taxon>Neopterygii</taxon>
        <taxon>Teleostei</taxon>
        <taxon>Neoteleostei</taxon>
        <taxon>Acanthomorphata</taxon>
        <taxon>Syngnathiaria</taxon>
        <taxon>Syngnathiformes</taxon>
        <taxon>Syngnathoidei</taxon>
        <taxon>Syngnathidae</taxon>
        <taxon>Hippocampus</taxon>
    </lineage>
</organism>
<dbReference type="OrthoDB" id="76388at2759"/>
<dbReference type="GeneID" id="109507926"/>
<feature type="signal peptide" evidence="1">
    <location>
        <begin position="1"/>
        <end position="19"/>
    </location>
</feature>
<dbReference type="AlphaFoldDB" id="A0A3Q3DA44"/>
<reference evidence="3" key="1">
    <citation type="submission" date="2025-05" db="UniProtKB">
        <authorList>
            <consortium name="Ensembl"/>
        </authorList>
    </citation>
    <scope>IDENTIFICATION</scope>
</reference>
<dbReference type="PANTHER" id="PTHR11177">
    <property type="entry name" value="CHITINASE"/>
    <property type="match status" value="1"/>
</dbReference>
<evidence type="ECO:0000259" key="2">
    <source>
        <dbReference type="PROSITE" id="PS51910"/>
    </source>
</evidence>
<dbReference type="Ensembl" id="ENSHCOT00000002784.1">
    <property type="protein sequence ID" value="ENSHCOP00000006975.1"/>
    <property type="gene ID" value="ENSHCOG00000008860.1"/>
</dbReference>
<evidence type="ECO:0000313" key="3">
    <source>
        <dbReference type="Ensembl" id="ENSHCOP00000006984.1"/>
    </source>
</evidence>
<dbReference type="KEGG" id="hcq:109507926"/>
<dbReference type="GO" id="GO:0008061">
    <property type="term" value="F:chitin binding"/>
    <property type="evidence" value="ECO:0007669"/>
    <property type="project" value="InterPro"/>
</dbReference>
<dbReference type="Pfam" id="PF00704">
    <property type="entry name" value="Glyco_hydro_18"/>
    <property type="match status" value="1"/>
</dbReference>
<dbReference type="Ensembl" id="ENSHCOT00000002761.1">
    <property type="protein sequence ID" value="ENSHCOP00000006984.1"/>
    <property type="gene ID" value="ENSHCOG00000008860.1"/>
</dbReference>
<dbReference type="Proteomes" id="UP000264820">
    <property type="component" value="Unplaced"/>
</dbReference>
<name>A0A3Q3DA44_HIPCM</name>
<dbReference type="SMART" id="SM00636">
    <property type="entry name" value="Glyco_18"/>
    <property type="match status" value="1"/>
</dbReference>
<dbReference type="Ensembl" id="ENSHCOT00000002767.1">
    <property type="protein sequence ID" value="ENSHCOP00000006990.1"/>
    <property type="gene ID" value="ENSHCOG00000008860.1"/>
</dbReference>
<dbReference type="InterPro" id="IPR050314">
    <property type="entry name" value="Glycosyl_Hydrlase_18"/>
</dbReference>
<dbReference type="SUPFAM" id="SSF51445">
    <property type="entry name" value="(Trans)glycosidases"/>
    <property type="match status" value="1"/>
</dbReference>
<evidence type="ECO:0000256" key="1">
    <source>
        <dbReference type="SAM" id="SignalP"/>
    </source>
</evidence>
<dbReference type="Ensembl" id="ENSHCOT00000002787.1">
    <property type="protein sequence ID" value="ENSHCOP00000021763.1"/>
    <property type="gene ID" value="ENSHCOG00000008860.1"/>
</dbReference>
<proteinExistence type="predicted"/>
<keyword evidence="4" id="KW-1185">Reference proteome</keyword>
<dbReference type="GO" id="GO:0004568">
    <property type="term" value="F:chitinase activity"/>
    <property type="evidence" value="ECO:0007669"/>
    <property type="project" value="TreeGrafter"/>
</dbReference>
<sequence length="321" mass="34369">MQKLLLLVGLCVLVAHLEATCPRKLVCTFQSIPNLNTANLNNFNMASHMEPELCTHIVFKSVQPDNAMVIPSSGGPIQDHHNFNLAFPSATAKTLLEVDLTQTSSAIFAPLNMATFNTSVINVVDAAGFDGVNILWSQSHENEQDKIGFTALMQELNAALEEMPGTRLLTASVSGVPSDIDYSYEVPQLALVVDFFNVMTADLDRTSTPGQFAAAIAGMQKLVAKDAPKAKLNMGIATYGFDTNNANPKIWAKYQACVAPASSSTVRVDSAATIDAKAQHVVDEEFGGAFMTSLQLDDFDGVACAAGPFPVIQRVKDVVCP</sequence>
<dbReference type="InterPro" id="IPR011583">
    <property type="entry name" value="Chitinase_II/V-like_cat"/>
</dbReference>
<dbReference type="PANTHER" id="PTHR11177:SF317">
    <property type="entry name" value="CHITINASE 12-RELATED"/>
    <property type="match status" value="1"/>
</dbReference>
<dbReference type="STRING" id="109280.ENSHCOP00000006984"/>